<reference evidence="4" key="1">
    <citation type="submission" date="2016-10" db="EMBL/GenBank/DDBJ databases">
        <authorList>
            <person name="Varghese N."/>
            <person name="Submissions S."/>
        </authorList>
    </citation>
    <scope>NUCLEOTIDE SEQUENCE [LARGE SCALE GENOMIC DNA]</scope>
    <source>
        <strain evidence="4">CGMCC 1.3431</strain>
    </source>
</reference>
<keyword evidence="2" id="KW-1133">Transmembrane helix</keyword>
<dbReference type="AlphaFoldDB" id="A0A1G4SGV7"/>
<dbReference type="EMBL" id="FMTS01000004">
    <property type="protein sequence ID" value="SCW68157.1"/>
    <property type="molecule type" value="Genomic_DNA"/>
</dbReference>
<gene>
    <name evidence="3" type="ORF">SAMN02927928_2671</name>
</gene>
<dbReference type="OrthoDB" id="7198805at2"/>
<evidence type="ECO:0000256" key="1">
    <source>
        <dbReference type="SAM" id="MobiDB-lite"/>
    </source>
</evidence>
<evidence type="ECO:0000256" key="2">
    <source>
        <dbReference type="SAM" id="Phobius"/>
    </source>
</evidence>
<keyword evidence="2" id="KW-0472">Membrane</keyword>
<accession>A0A1G4SGV7</accession>
<evidence type="ECO:0000313" key="4">
    <source>
        <dbReference type="Proteomes" id="UP000199150"/>
    </source>
</evidence>
<keyword evidence="4" id="KW-1185">Reference proteome</keyword>
<dbReference type="RefSeq" id="WP_090648814.1">
    <property type="nucleotide sequence ID" value="NZ_CBCRYE010000002.1"/>
</dbReference>
<feature type="transmembrane region" description="Helical" evidence="2">
    <location>
        <begin position="418"/>
        <end position="437"/>
    </location>
</feature>
<feature type="region of interest" description="Disordered" evidence="1">
    <location>
        <begin position="145"/>
        <end position="174"/>
    </location>
</feature>
<sequence>MAKPAAVKKTLGQHIGARIGKASGWLPAVAAFLCLCLFAAAAITLFDVNSVPKTGQKANATGLSAQGTAGLRRLLEARGHEVIVNRMEDGPLIEHGDLEIITLDDDGGTLTYAYHFDSDDTSSASSASVSSASVSSADAASESAASASVSASGDTDDETGNGATQIPDPRRSKHVLRQPLGKVVLVVAPKWNAGPDPRNRYWDRGPTLVAAANVVDSLGFLSPVSEVPAPKDDKQAVARIKASPPGTQTVRNGDSLVTFDLVSYVLKRDTRALSAAEMEAAANGQKDLPLKHLWTFKPTAEGIAFAAPVSVGAITGLQSITGPNLQPVLTGPNGEAVLSRVIVTRGRPQPKAPIYLLSDPDLLNNQILADPQKVVAALNLIDTISPPANKPGRVIFNLTFNGISTDHDLLHALSRPPFIAVPLCLLIAGLGLMWAAFSRFGPAREAPVEPPLGRGVKILADNAARLMAITLKEVRLGPAYADLVRDQVLKDKGYRLGVNAESPDDLAERLGQAQKTTDSFIDLKARAAKVMTVHQLIDITLKLHAWKTEIQRAHT</sequence>
<protein>
    <recommendedName>
        <fullName evidence="5">DUF4350 domain-containing protein</fullName>
    </recommendedName>
</protein>
<organism evidence="3 4">
    <name type="scientific">Asticcacaulis taihuensis</name>
    <dbReference type="NCBI Taxonomy" id="260084"/>
    <lineage>
        <taxon>Bacteria</taxon>
        <taxon>Pseudomonadati</taxon>
        <taxon>Pseudomonadota</taxon>
        <taxon>Alphaproteobacteria</taxon>
        <taxon>Caulobacterales</taxon>
        <taxon>Caulobacteraceae</taxon>
        <taxon>Asticcacaulis</taxon>
    </lineage>
</organism>
<name>A0A1G4SGV7_9CAUL</name>
<evidence type="ECO:0000313" key="3">
    <source>
        <dbReference type="EMBL" id="SCW68157.1"/>
    </source>
</evidence>
<feature type="transmembrane region" description="Helical" evidence="2">
    <location>
        <begin position="25"/>
        <end position="46"/>
    </location>
</feature>
<dbReference type="Proteomes" id="UP000199150">
    <property type="component" value="Unassembled WGS sequence"/>
</dbReference>
<keyword evidence="2" id="KW-0812">Transmembrane</keyword>
<evidence type="ECO:0008006" key="5">
    <source>
        <dbReference type="Google" id="ProtNLM"/>
    </source>
</evidence>
<proteinExistence type="predicted"/>
<dbReference type="STRING" id="260084.SAMN02927928_2671"/>